<evidence type="ECO:0000256" key="9">
    <source>
        <dbReference type="ARBA" id="ARBA00022898"/>
    </source>
</evidence>
<dbReference type="PANTHER" id="PTHR11468">
    <property type="entry name" value="GLYCOGEN PHOSPHORYLASE"/>
    <property type="match status" value="1"/>
</dbReference>
<keyword evidence="7 13" id="KW-0328">Glycosyltransferase</keyword>
<dbReference type="GO" id="GO:0030170">
    <property type="term" value="F:pyridoxal phosphate binding"/>
    <property type="evidence" value="ECO:0007669"/>
    <property type="project" value="InterPro"/>
</dbReference>
<dbReference type="NCBIfam" id="TIGR02093">
    <property type="entry name" value="P_ylase"/>
    <property type="match status" value="1"/>
</dbReference>
<dbReference type="GO" id="GO:0008184">
    <property type="term" value="F:glycogen phosphorylase activity"/>
    <property type="evidence" value="ECO:0007669"/>
    <property type="project" value="InterPro"/>
</dbReference>
<dbReference type="InterPro" id="IPR011833">
    <property type="entry name" value="Glycg_phsphrylas"/>
</dbReference>
<evidence type="ECO:0000256" key="4">
    <source>
        <dbReference type="ARBA" id="ARBA00006047"/>
    </source>
</evidence>
<dbReference type="PANTHER" id="PTHR11468:SF3">
    <property type="entry name" value="GLYCOGEN PHOSPHORYLASE, LIVER FORM"/>
    <property type="match status" value="1"/>
</dbReference>
<evidence type="ECO:0000256" key="11">
    <source>
        <dbReference type="ARBA" id="ARBA00025174"/>
    </source>
</evidence>
<comment type="caution">
    <text evidence="14">The sequence shown here is derived from an EMBL/GenBank/DDBJ whole genome shotgun (WGS) entry which is preliminary data.</text>
</comment>
<evidence type="ECO:0000256" key="7">
    <source>
        <dbReference type="ARBA" id="ARBA00022676"/>
    </source>
</evidence>
<name>A0A9W6GN56_9FUSO</name>
<sequence length="811" mass="93555">MENIKSITKEDIKEKLLNALKGMYAKELPDATMNQKYEAFSKVIRDYISEGWLETNKQYREKKVKQVYYLSMEFLIGKLLERNLINLGIRELAKEALADMGIDFGEIVEEEPDAGLGNGGLGRLAACFIDSLSSLELPGHGCGIRYKYGLFRQEIKNGYQVEVPDLWLKERYPWEVKKENRGVKVRFGGDAYVATVRGHLKVVHENYYTVKAIPYDIPISGYQNNTVNTLRLWSAEADTDEFDFVNFNSGHYMQSVEGKYTAELISQVLYPDDSTENGKQLRLKQEYFFVSSSLQAIFNYHRELGIDFKRLDDYVAIHINDTHPALAVAEIMRLLIDEEGLKWEEAWEITQKVCAYTNHTIMEEALEKWPIQMFKKLLPRIYLIIEEINRRFCQEVMNKYLNWNVVNRMSIIEEGLVRMANLAIVGSHSVNGVAALHTEILQKKELRDFHEFYPGKLNNKTNGITHRRWLIKSNPALSAMLDTHIGTDWRKDPVSLEKLMEFKEDHSVLKKLAKIKHENKVELARYIKEKNGIEVDPNSIFDVQVKRVHGYKRQLLNCMHILYLYKKLKKDKDFDIHPRTFIFGAKAAPAYYFAKNVIKLINTLGEIINNDPDINDKLKVVFIENYSVSKAEKIIPAADVSEQISTASKEASGTGNMKFMMNGAVTLATLDGANVEIHNLVGDDNIVLFGMTSDEVISLYENFQNDTHKFIESNPEIAELIASFVDGSLGVVGSEFSDICRYLLEENDYFFVLKDFWAYVEAQNKIEELYRDRERWNEMCLVNIAKAGYFSSDNTISKYARDIWDIERESI</sequence>
<reference evidence="14" key="1">
    <citation type="submission" date="2022-12" db="EMBL/GenBank/DDBJ databases">
        <title>Reference genome sequencing for broad-spectrum identification of bacterial and archaeal isolates by mass spectrometry.</title>
        <authorList>
            <person name="Sekiguchi Y."/>
            <person name="Tourlousse D.M."/>
        </authorList>
    </citation>
    <scope>NUCLEOTIDE SEQUENCE</scope>
    <source>
        <strain evidence="14">10succ1</strain>
    </source>
</reference>
<comment type="similarity">
    <text evidence="4 13">Belongs to the glycogen phosphorylase family.</text>
</comment>
<evidence type="ECO:0000256" key="2">
    <source>
        <dbReference type="ARBA" id="ARBA00001933"/>
    </source>
</evidence>
<dbReference type="InterPro" id="IPR000811">
    <property type="entry name" value="Glyco_trans_35"/>
</dbReference>
<evidence type="ECO:0000256" key="5">
    <source>
        <dbReference type="ARBA" id="ARBA00022490"/>
    </source>
</evidence>
<evidence type="ECO:0000256" key="8">
    <source>
        <dbReference type="ARBA" id="ARBA00022679"/>
    </source>
</evidence>
<comment type="function">
    <text evidence="11">Phosphorylase is an important allosteric enzyme in carbohydrate metabolism. Enzymes from different sources differ in their regulatory mechanisms and in their natural substrates. However, all known phosphorylases share catalytic and structural properties.</text>
</comment>
<evidence type="ECO:0000256" key="6">
    <source>
        <dbReference type="ARBA" id="ARBA00022533"/>
    </source>
</evidence>
<comment type="catalytic activity">
    <reaction evidence="1 13">
        <text>[(1-&gt;4)-alpha-D-glucosyl](n) + phosphate = [(1-&gt;4)-alpha-D-glucosyl](n-1) + alpha-D-glucose 1-phosphate</text>
        <dbReference type="Rhea" id="RHEA:41732"/>
        <dbReference type="Rhea" id="RHEA-COMP:9584"/>
        <dbReference type="Rhea" id="RHEA-COMP:9586"/>
        <dbReference type="ChEBI" id="CHEBI:15444"/>
        <dbReference type="ChEBI" id="CHEBI:43474"/>
        <dbReference type="ChEBI" id="CHEBI:58601"/>
        <dbReference type="EC" id="2.4.1.1"/>
    </reaction>
</comment>
<dbReference type="Gene3D" id="3.40.50.2000">
    <property type="entry name" value="Glycogen Phosphorylase B"/>
    <property type="match status" value="2"/>
</dbReference>
<gene>
    <name evidence="14" type="primary">glgP</name>
    <name evidence="14" type="ORF">PM10SUCC1_26890</name>
</gene>
<dbReference type="Proteomes" id="UP001144471">
    <property type="component" value="Unassembled WGS sequence"/>
</dbReference>
<dbReference type="GO" id="GO:0005980">
    <property type="term" value="P:glycogen catabolic process"/>
    <property type="evidence" value="ECO:0007669"/>
    <property type="project" value="UniProtKB-ARBA"/>
</dbReference>
<dbReference type="CDD" id="cd04300">
    <property type="entry name" value="GT35_Glycogen_Phosphorylase"/>
    <property type="match status" value="1"/>
</dbReference>
<evidence type="ECO:0000313" key="15">
    <source>
        <dbReference type="Proteomes" id="UP001144471"/>
    </source>
</evidence>
<evidence type="ECO:0000256" key="12">
    <source>
        <dbReference type="PIRSR" id="PIRSR000460-1"/>
    </source>
</evidence>
<keyword evidence="8 13" id="KW-0808">Transferase</keyword>
<dbReference type="EMBL" id="BSDY01000014">
    <property type="protein sequence ID" value="GLI57175.1"/>
    <property type="molecule type" value="Genomic_DNA"/>
</dbReference>
<evidence type="ECO:0000256" key="3">
    <source>
        <dbReference type="ARBA" id="ARBA00004496"/>
    </source>
</evidence>
<evidence type="ECO:0000313" key="14">
    <source>
        <dbReference type="EMBL" id="GLI57175.1"/>
    </source>
</evidence>
<organism evidence="14 15">
    <name type="scientific">Propionigenium maris DSM 9537</name>
    <dbReference type="NCBI Taxonomy" id="1123000"/>
    <lineage>
        <taxon>Bacteria</taxon>
        <taxon>Fusobacteriati</taxon>
        <taxon>Fusobacteriota</taxon>
        <taxon>Fusobacteriia</taxon>
        <taxon>Fusobacteriales</taxon>
        <taxon>Fusobacteriaceae</taxon>
        <taxon>Propionigenium</taxon>
    </lineage>
</organism>
<dbReference type="FunFam" id="3.40.50.2000:FF:000003">
    <property type="entry name" value="Alpha-1,4 glucan phosphorylase"/>
    <property type="match status" value="1"/>
</dbReference>
<comment type="subcellular location">
    <subcellularLocation>
        <location evidence="3">Cytoplasm</location>
    </subcellularLocation>
</comment>
<evidence type="ECO:0000256" key="1">
    <source>
        <dbReference type="ARBA" id="ARBA00001275"/>
    </source>
</evidence>
<keyword evidence="5" id="KW-0963">Cytoplasm</keyword>
<dbReference type="Pfam" id="PF00343">
    <property type="entry name" value="Phosphorylase"/>
    <property type="match status" value="1"/>
</dbReference>
<comment type="function">
    <text evidence="13">Allosteric enzyme that catalyzes the rate-limiting step in glycogen catabolism, the phosphorolytic cleavage of glycogen to produce glucose-1-phosphate, and plays a central role in maintaining cellular and organismal glucose homeostasis.</text>
</comment>
<dbReference type="PIRSF" id="PIRSF000460">
    <property type="entry name" value="Pprylas_GlgP"/>
    <property type="match status" value="1"/>
</dbReference>
<protein>
    <recommendedName>
        <fullName evidence="13">Alpha-1,4 glucan phosphorylase</fullName>
        <ecNumber evidence="13">2.4.1.1</ecNumber>
    </recommendedName>
</protein>
<keyword evidence="15" id="KW-1185">Reference proteome</keyword>
<dbReference type="FunFam" id="3.40.50.2000:FF:000153">
    <property type="entry name" value="Alpha-1,4 glucan phosphorylase"/>
    <property type="match status" value="1"/>
</dbReference>
<proteinExistence type="inferred from homology"/>
<keyword evidence="6" id="KW-0021">Allosteric enzyme</keyword>
<dbReference type="AlphaFoldDB" id="A0A9W6GN56"/>
<keyword evidence="10 13" id="KW-0119">Carbohydrate metabolism</keyword>
<keyword evidence="9 12" id="KW-0663">Pyridoxal phosphate</keyword>
<evidence type="ECO:0000256" key="10">
    <source>
        <dbReference type="ARBA" id="ARBA00023277"/>
    </source>
</evidence>
<comment type="cofactor">
    <cofactor evidence="2 13">
        <name>pyridoxal 5'-phosphate</name>
        <dbReference type="ChEBI" id="CHEBI:597326"/>
    </cofactor>
</comment>
<feature type="modified residue" description="N6-(pyridoxal phosphate)lysine" evidence="12">
    <location>
        <position position="658"/>
    </location>
</feature>
<dbReference type="GO" id="GO:0005737">
    <property type="term" value="C:cytoplasm"/>
    <property type="evidence" value="ECO:0007669"/>
    <property type="project" value="UniProtKB-SubCell"/>
</dbReference>
<dbReference type="EC" id="2.4.1.1" evidence="13"/>
<dbReference type="SUPFAM" id="SSF53756">
    <property type="entry name" value="UDP-Glycosyltransferase/glycogen phosphorylase"/>
    <property type="match status" value="1"/>
</dbReference>
<dbReference type="PROSITE" id="PS00102">
    <property type="entry name" value="PHOSPHORYLASE"/>
    <property type="match status" value="1"/>
</dbReference>
<accession>A0A9W6GN56</accession>
<dbReference type="RefSeq" id="WP_281836657.1">
    <property type="nucleotide sequence ID" value="NZ_BSDY01000014.1"/>
</dbReference>
<dbReference type="InterPro" id="IPR035090">
    <property type="entry name" value="Pyridoxal_P_attach_site"/>
</dbReference>
<evidence type="ECO:0000256" key="13">
    <source>
        <dbReference type="RuleBase" id="RU000587"/>
    </source>
</evidence>